<dbReference type="VEuPathDB" id="ToxoDB:TGFOU_405440"/>
<evidence type="ECO:0000256" key="1">
    <source>
        <dbReference type="SAM" id="MobiDB-lite"/>
    </source>
</evidence>
<feature type="compositionally biased region" description="Basic and acidic residues" evidence="1">
    <location>
        <begin position="59"/>
        <end position="72"/>
    </location>
</feature>
<gene>
    <name evidence="2" type="ORF">TGFOU_405440</name>
</gene>
<accession>A0A086KEF7</accession>
<dbReference type="Proteomes" id="UP000028838">
    <property type="component" value="Unassembled WGS sequence"/>
</dbReference>
<proteinExistence type="predicted"/>
<feature type="region of interest" description="Disordered" evidence="1">
    <location>
        <begin position="98"/>
        <end position="118"/>
    </location>
</feature>
<evidence type="ECO:0000313" key="2">
    <source>
        <dbReference type="EMBL" id="KFG42775.1"/>
    </source>
</evidence>
<evidence type="ECO:0000313" key="3">
    <source>
        <dbReference type="Proteomes" id="UP000028838"/>
    </source>
</evidence>
<sequence length="118" mass="12818">MDHSDGHSALRDQALQEDVLRVLVSTLRPETPDASNGASATFPRDGTNPEPLEATPVPDRSHQLEVERSAVPEGDRRFEFRFEVVEAVVGPYTVDCILTPRNGCDGSPTSSRQTSSSP</sequence>
<name>A0A086KEF7_TOXGO</name>
<feature type="region of interest" description="Disordered" evidence="1">
    <location>
        <begin position="27"/>
        <end position="72"/>
    </location>
</feature>
<feature type="compositionally biased region" description="Low complexity" evidence="1">
    <location>
        <begin position="107"/>
        <end position="118"/>
    </location>
</feature>
<dbReference type="EMBL" id="AEYH02002123">
    <property type="protein sequence ID" value="KFG42775.1"/>
    <property type="molecule type" value="Genomic_DNA"/>
</dbReference>
<protein>
    <submittedName>
        <fullName evidence="2">Uncharacterized protein</fullName>
    </submittedName>
</protein>
<comment type="caution">
    <text evidence="2">The sequence shown here is derived from an EMBL/GenBank/DDBJ whole genome shotgun (WGS) entry which is preliminary data.</text>
</comment>
<dbReference type="AlphaFoldDB" id="A0A086KEF7"/>
<reference evidence="2 3" key="1">
    <citation type="submission" date="2014-07" db="EMBL/GenBank/DDBJ databases">
        <authorList>
            <person name="Sibley D."/>
            <person name="Venepally P."/>
            <person name="Karamycheva S."/>
            <person name="Hadjithomas M."/>
            <person name="Khan A."/>
            <person name="Brunk B."/>
            <person name="Roos D."/>
            <person name="Caler E."/>
            <person name="Lorenzi H."/>
        </authorList>
    </citation>
    <scope>NUCLEOTIDE SEQUENCE [LARGE SCALE GENOMIC DNA]</scope>
    <source>
        <strain evidence="2 3">FOU</strain>
    </source>
</reference>
<organism evidence="2 3">
    <name type="scientific">Toxoplasma gondii FOU</name>
    <dbReference type="NCBI Taxonomy" id="943167"/>
    <lineage>
        <taxon>Eukaryota</taxon>
        <taxon>Sar</taxon>
        <taxon>Alveolata</taxon>
        <taxon>Apicomplexa</taxon>
        <taxon>Conoidasida</taxon>
        <taxon>Coccidia</taxon>
        <taxon>Eucoccidiorida</taxon>
        <taxon>Eimeriorina</taxon>
        <taxon>Sarcocystidae</taxon>
        <taxon>Toxoplasma</taxon>
    </lineage>
</organism>